<dbReference type="RefSeq" id="WP_212817258.1">
    <property type="nucleotide sequence ID" value="NZ_AP023359.1"/>
</dbReference>
<evidence type="ECO:0000313" key="1">
    <source>
        <dbReference type="EMBL" id="BCJ67994.1"/>
    </source>
</evidence>
<dbReference type="KEGG" id="pry:Prubr_50150"/>
<proteinExistence type="predicted"/>
<evidence type="ECO:0000313" key="2">
    <source>
        <dbReference type="Proteomes" id="UP000680866"/>
    </source>
</evidence>
<name>A0A810N655_9ACTN</name>
<dbReference type="EMBL" id="AP023359">
    <property type="protein sequence ID" value="BCJ67994.1"/>
    <property type="molecule type" value="Genomic_DNA"/>
</dbReference>
<accession>A0A810N655</accession>
<dbReference type="SUPFAM" id="SSF54637">
    <property type="entry name" value="Thioesterase/thiol ester dehydrase-isomerase"/>
    <property type="match status" value="1"/>
</dbReference>
<dbReference type="Proteomes" id="UP000680866">
    <property type="component" value="Chromosome"/>
</dbReference>
<dbReference type="AlphaFoldDB" id="A0A810N655"/>
<protein>
    <submittedName>
        <fullName evidence="1">Uncharacterized protein</fullName>
    </submittedName>
</protein>
<keyword evidence="2" id="KW-1185">Reference proteome</keyword>
<reference evidence="1" key="1">
    <citation type="submission" date="2020-08" db="EMBL/GenBank/DDBJ databases">
        <title>Whole genome shotgun sequence of Polymorphospora rubra NBRC 101157.</title>
        <authorList>
            <person name="Komaki H."/>
            <person name="Tamura T."/>
        </authorList>
    </citation>
    <scope>NUCLEOTIDE SEQUENCE</scope>
    <source>
        <strain evidence="1">NBRC 101157</strain>
    </source>
</reference>
<gene>
    <name evidence="1" type="ORF">Prubr_50150</name>
</gene>
<dbReference type="InterPro" id="IPR029069">
    <property type="entry name" value="HotDog_dom_sf"/>
</dbReference>
<organism evidence="1 2">
    <name type="scientific">Polymorphospora rubra</name>
    <dbReference type="NCBI Taxonomy" id="338584"/>
    <lineage>
        <taxon>Bacteria</taxon>
        <taxon>Bacillati</taxon>
        <taxon>Actinomycetota</taxon>
        <taxon>Actinomycetes</taxon>
        <taxon>Micromonosporales</taxon>
        <taxon>Micromonosporaceae</taxon>
        <taxon>Polymorphospora</taxon>
    </lineage>
</organism>
<sequence length="157" mass="16967">MTETWDRAAVLARLAALQRRQELWRTHDVITLASASGHARLSGVPPIRADKADPGGEGPVAGQEVLPSLAAALTMRAVLGVLHDHRLDLPFDHNVHAAQSLAWHAAVTVGASIETRAWIGRIREATRAVFFDVETESVTEDGRTCLRGTSTQALRHG</sequence>
<dbReference type="Gene3D" id="3.10.129.10">
    <property type="entry name" value="Hotdog Thioesterase"/>
    <property type="match status" value="1"/>
</dbReference>